<proteinExistence type="predicted"/>
<name>A0A1S3ZAH3_TOBAC</name>
<evidence type="ECO:0000313" key="2">
    <source>
        <dbReference type="Proteomes" id="UP000790787"/>
    </source>
</evidence>
<reference evidence="2" key="1">
    <citation type="journal article" date="2014" name="Nat. Commun.">
        <title>The tobacco genome sequence and its comparison with those of tomato and potato.</title>
        <authorList>
            <person name="Sierro N."/>
            <person name="Battey J.N."/>
            <person name="Ouadi S."/>
            <person name="Bakaher N."/>
            <person name="Bovet L."/>
            <person name="Willig A."/>
            <person name="Goepfert S."/>
            <person name="Peitsch M.C."/>
            <person name="Ivanov N.V."/>
        </authorList>
    </citation>
    <scope>NUCLEOTIDE SEQUENCE [LARGE SCALE GENOMIC DNA]</scope>
</reference>
<feature type="region of interest" description="Disordered" evidence="1">
    <location>
        <begin position="58"/>
        <end position="98"/>
    </location>
</feature>
<evidence type="ECO:0000313" key="3">
    <source>
        <dbReference type="RefSeq" id="XP_016461450.1"/>
    </source>
</evidence>
<dbReference type="AlphaFoldDB" id="A0A1S3ZAH3"/>
<protein>
    <submittedName>
        <fullName evidence="3">Uncharacterized protein LOC107784781</fullName>
    </submittedName>
    <submittedName>
        <fullName evidence="3">Uncharacterized protein isoform X2</fullName>
    </submittedName>
</protein>
<dbReference type="OrthoDB" id="1223298at2759"/>
<reference evidence="3" key="2">
    <citation type="submission" date="2025-08" db="UniProtKB">
        <authorList>
            <consortium name="RefSeq"/>
        </authorList>
    </citation>
    <scope>IDENTIFICATION</scope>
    <source>
        <tissue evidence="3">Leaf</tissue>
    </source>
</reference>
<dbReference type="RefSeq" id="XP_016461450.1">
    <property type="nucleotide sequence ID" value="XM_016605964.1"/>
</dbReference>
<organism evidence="2 3">
    <name type="scientific">Nicotiana tabacum</name>
    <name type="common">Common tobacco</name>
    <dbReference type="NCBI Taxonomy" id="4097"/>
    <lineage>
        <taxon>Eukaryota</taxon>
        <taxon>Viridiplantae</taxon>
        <taxon>Streptophyta</taxon>
        <taxon>Embryophyta</taxon>
        <taxon>Tracheophyta</taxon>
        <taxon>Spermatophyta</taxon>
        <taxon>Magnoliopsida</taxon>
        <taxon>eudicotyledons</taxon>
        <taxon>Gunneridae</taxon>
        <taxon>Pentapetalae</taxon>
        <taxon>asterids</taxon>
        <taxon>lamiids</taxon>
        <taxon>Solanales</taxon>
        <taxon>Solanaceae</taxon>
        <taxon>Nicotianoideae</taxon>
        <taxon>Nicotianeae</taxon>
        <taxon>Nicotiana</taxon>
    </lineage>
</organism>
<accession>A0A1S3ZAH3</accession>
<sequence length="151" mass="16209">MIGKNSDSELPPGFATPRSINPPCFKSTAIAITTAAATISIPISDQSEKCNMHDQCQGETTFSVNGGRGRPRKQTPVSAEAPSMATKETPAVSLLPVPPLGSSIDAPLLITDEEQRETKINLNPLLMLNPPPNPCLWNEYSSNIHEEVKTT</sequence>
<dbReference type="GeneID" id="107784781"/>
<keyword evidence="2" id="KW-1185">Reference proteome</keyword>
<dbReference type="Proteomes" id="UP000790787">
    <property type="component" value="Chromosome 23"/>
</dbReference>
<gene>
    <name evidence="3" type="primary">LOC107784781</name>
</gene>
<dbReference type="RefSeq" id="XP_016461450.1">
    <property type="nucleotide sequence ID" value="XM_016605964.2"/>
</dbReference>
<evidence type="ECO:0000256" key="1">
    <source>
        <dbReference type="SAM" id="MobiDB-lite"/>
    </source>
</evidence>